<keyword evidence="2" id="KW-1185">Reference proteome</keyword>
<sequence length="187" mass="21150">MFLKKYFVVFEDVMSDFLEKIKSDKFTKHELENIICNANSKGRIDLLEAAKIALAKYDKSNRPKIIKKMDGYYITDVACDNNGNVLNPKLIEIATALVDCPFVDEIAILKTEVRFYLKGRHMLAGVAGVNLFRVGLLDENKIKDSTIERWKEVGVIVKGQYFDATYVDVHFSSLAQITKAIGSVEFA</sequence>
<name>A0A7H9BKE6_9NEIS</name>
<proteinExistence type="predicted"/>
<reference evidence="1 2" key="1">
    <citation type="submission" date="2020-07" db="EMBL/GenBank/DDBJ databases">
        <title>Complete genome sequence of Chitinibacter sp. 2T18.</title>
        <authorList>
            <person name="Bae J.-W."/>
            <person name="Choi J.-W."/>
        </authorList>
    </citation>
    <scope>NUCLEOTIDE SEQUENCE [LARGE SCALE GENOMIC DNA]</scope>
    <source>
        <strain evidence="1 2">2T18</strain>
    </source>
</reference>
<protein>
    <submittedName>
        <fullName evidence="1">Uncharacterized protein</fullName>
    </submittedName>
</protein>
<dbReference type="EMBL" id="CP058627">
    <property type="protein sequence ID" value="QLG88842.1"/>
    <property type="molecule type" value="Genomic_DNA"/>
</dbReference>
<dbReference type="AlphaFoldDB" id="A0A7H9BKE6"/>
<dbReference type="Proteomes" id="UP000509597">
    <property type="component" value="Chromosome"/>
</dbReference>
<evidence type="ECO:0000313" key="1">
    <source>
        <dbReference type="EMBL" id="QLG88842.1"/>
    </source>
</evidence>
<gene>
    <name evidence="1" type="ORF">HQ393_11685</name>
</gene>
<accession>A0A7H9BKE6</accession>
<organism evidence="1 2">
    <name type="scientific">Chitinibacter bivalviorum</name>
    <dbReference type="NCBI Taxonomy" id="2739434"/>
    <lineage>
        <taxon>Bacteria</taxon>
        <taxon>Pseudomonadati</taxon>
        <taxon>Pseudomonadota</taxon>
        <taxon>Betaproteobacteria</taxon>
        <taxon>Neisseriales</taxon>
        <taxon>Chitinibacteraceae</taxon>
        <taxon>Chitinibacter</taxon>
    </lineage>
</organism>
<dbReference type="KEGG" id="chiz:HQ393_11685"/>
<evidence type="ECO:0000313" key="2">
    <source>
        <dbReference type="Proteomes" id="UP000509597"/>
    </source>
</evidence>